<comment type="caution">
    <text evidence="3">The sequence shown here is derived from an EMBL/GenBank/DDBJ whole genome shotgun (WGS) entry which is preliminary data.</text>
</comment>
<dbReference type="Gene3D" id="3.30.40.10">
    <property type="entry name" value="Zinc/RING finger domain, C3HC4 (zinc finger)"/>
    <property type="match status" value="1"/>
</dbReference>
<dbReference type="AlphaFoldDB" id="X1KJC9"/>
<protein>
    <recommendedName>
        <fullName evidence="2">Tyr recombinase domain-containing protein</fullName>
    </recommendedName>
</protein>
<accession>X1KJC9</accession>
<organism evidence="3">
    <name type="scientific">marine sediment metagenome</name>
    <dbReference type="NCBI Taxonomy" id="412755"/>
    <lineage>
        <taxon>unclassified sequences</taxon>
        <taxon>metagenomes</taxon>
        <taxon>ecological metagenomes</taxon>
    </lineage>
</organism>
<feature type="domain" description="Tyr recombinase" evidence="2">
    <location>
        <begin position="1"/>
        <end position="142"/>
    </location>
</feature>
<dbReference type="InterPro" id="IPR011010">
    <property type="entry name" value="DNA_brk_join_enz"/>
</dbReference>
<feature type="non-terminal residue" evidence="3">
    <location>
        <position position="142"/>
    </location>
</feature>
<dbReference type="EMBL" id="BARV01001237">
    <property type="protein sequence ID" value="GAH93715.1"/>
    <property type="molecule type" value="Genomic_DNA"/>
</dbReference>
<dbReference type="InterPro" id="IPR026870">
    <property type="entry name" value="Zinc_ribbon_dom"/>
</dbReference>
<evidence type="ECO:0000256" key="1">
    <source>
        <dbReference type="ARBA" id="ARBA00023172"/>
    </source>
</evidence>
<dbReference type="Pfam" id="PF13240">
    <property type="entry name" value="Zn_Ribbon_1"/>
    <property type="match status" value="1"/>
</dbReference>
<reference evidence="3" key="1">
    <citation type="journal article" date="2014" name="Front. Microbiol.">
        <title>High frequency of phylogenetically diverse reductive dehalogenase-homologous genes in deep subseafloor sedimentary metagenomes.</title>
        <authorList>
            <person name="Kawai M."/>
            <person name="Futagami T."/>
            <person name="Toyoda A."/>
            <person name="Takaki Y."/>
            <person name="Nishi S."/>
            <person name="Hori S."/>
            <person name="Arai W."/>
            <person name="Tsubouchi T."/>
            <person name="Morono Y."/>
            <person name="Uchiyama I."/>
            <person name="Ito T."/>
            <person name="Fujiyama A."/>
            <person name="Inagaki F."/>
            <person name="Takami H."/>
        </authorList>
    </citation>
    <scope>NUCLEOTIDE SEQUENCE</scope>
    <source>
        <strain evidence="3">Expedition CK06-06</strain>
    </source>
</reference>
<evidence type="ECO:0000259" key="2">
    <source>
        <dbReference type="PROSITE" id="PS51898"/>
    </source>
</evidence>
<dbReference type="InterPro" id="IPR013083">
    <property type="entry name" value="Znf_RING/FYVE/PHD"/>
</dbReference>
<gene>
    <name evidence="3" type="ORF">S06H3_03713</name>
</gene>
<proteinExistence type="predicted"/>
<dbReference type="GO" id="GO:0003677">
    <property type="term" value="F:DNA binding"/>
    <property type="evidence" value="ECO:0007669"/>
    <property type="project" value="InterPro"/>
</dbReference>
<dbReference type="SUPFAM" id="SSF56349">
    <property type="entry name" value="DNA breaking-rejoining enzymes"/>
    <property type="match status" value="1"/>
</dbReference>
<dbReference type="PROSITE" id="PS51898">
    <property type="entry name" value="TYR_RECOMBINASE"/>
    <property type="match status" value="1"/>
</dbReference>
<sequence>MEKVARCFRDRLLIRLLFRLGCRISEALALKVEDIDFEKGTVSIEHLKTHLELCCPSCGARLGKSHKFCPTCGHSIEKVVAQEKEHRRLRTLPVDGDTLEMLADFVRRDKTKGLIFRINRHRAWQIVRECAEKASLPHLVNP</sequence>
<dbReference type="GO" id="GO:0015074">
    <property type="term" value="P:DNA integration"/>
    <property type="evidence" value="ECO:0007669"/>
    <property type="project" value="InterPro"/>
</dbReference>
<dbReference type="InterPro" id="IPR013762">
    <property type="entry name" value="Integrase-like_cat_sf"/>
</dbReference>
<name>X1KJC9_9ZZZZ</name>
<keyword evidence="1" id="KW-0233">DNA recombination</keyword>
<evidence type="ECO:0000313" key="3">
    <source>
        <dbReference type="EMBL" id="GAH93715.1"/>
    </source>
</evidence>
<dbReference type="InterPro" id="IPR002104">
    <property type="entry name" value="Integrase_catalytic"/>
</dbReference>
<dbReference type="Gene3D" id="1.10.443.10">
    <property type="entry name" value="Intergrase catalytic core"/>
    <property type="match status" value="1"/>
</dbReference>
<dbReference type="Pfam" id="PF00589">
    <property type="entry name" value="Phage_integrase"/>
    <property type="match status" value="1"/>
</dbReference>
<dbReference type="GO" id="GO:0006310">
    <property type="term" value="P:DNA recombination"/>
    <property type="evidence" value="ECO:0007669"/>
    <property type="project" value="UniProtKB-KW"/>
</dbReference>